<evidence type="ECO:0000313" key="1">
    <source>
        <dbReference type="EMBL" id="DAD27720.1"/>
    </source>
</evidence>
<evidence type="ECO:0000313" key="2">
    <source>
        <dbReference type="Proteomes" id="UP000607653"/>
    </source>
</evidence>
<name>A0A822Y598_NELNU</name>
<keyword evidence="2" id="KW-1185">Reference proteome</keyword>
<proteinExistence type="predicted"/>
<dbReference type="Proteomes" id="UP000607653">
    <property type="component" value="Unassembled WGS sequence"/>
</dbReference>
<reference evidence="1 2" key="1">
    <citation type="journal article" date="2020" name="Mol. Biol. Evol.">
        <title>Distinct Expression and Methylation Patterns for Genes with Different Fates following a Single Whole-Genome Duplication in Flowering Plants.</title>
        <authorList>
            <person name="Shi T."/>
            <person name="Rahmani R.S."/>
            <person name="Gugger P.F."/>
            <person name="Wang M."/>
            <person name="Li H."/>
            <person name="Zhang Y."/>
            <person name="Li Z."/>
            <person name="Wang Q."/>
            <person name="Van de Peer Y."/>
            <person name="Marchal K."/>
            <person name="Chen J."/>
        </authorList>
    </citation>
    <scope>NUCLEOTIDE SEQUENCE [LARGE SCALE GENOMIC DNA]</scope>
    <source>
        <tissue evidence="1">Leaf</tissue>
    </source>
</reference>
<comment type="caution">
    <text evidence="1">The sequence shown here is derived from an EMBL/GenBank/DDBJ whole genome shotgun (WGS) entry which is preliminary data.</text>
</comment>
<dbReference type="EMBL" id="DUZY01000002">
    <property type="protein sequence ID" value="DAD27720.1"/>
    <property type="molecule type" value="Genomic_DNA"/>
</dbReference>
<accession>A0A822Y598</accession>
<organism evidence="1 2">
    <name type="scientific">Nelumbo nucifera</name>
    <name type="common">Sacred lotus</name>
    <dbReference type="NCBI Taxonomy" id="4432"/>
    <lineage>
        <taxon>Eukaryota</taxon>
        <taxon>Viridiplantae</taxon>
        <taxon>Streptophyta</taxon>
        <taxon>Embryophyta</taxon>
        <taxon>Tracheophyta</taxon>
        <taxon>Spermatophyta</taxon>
        <taxon>Magnoliopsida</taxon>
        <taxon>Proteales</taxon>
        <taxon>Nelumbonaceae</taxon>
        <taxon>Nelumbo</taxon>
    </lineage>
</organism>
<dbReference type="AlphaFoldDB" id="A0A822Y598"/>
<gene>
    <name evidence="1" type="ORF">HUJ06_029188</name>
</gene>
<sequence>MKKDTEEIRTNPERNDAQYKDCLEVNQDLLTMLSMVAETSKARRSLNVESHKEMEILMNLYMIAD</sequence>
<protein>
    <submittedName>
        <fullName evidence="1">Uncharacterized protein</fullName>
    </submittedName>
</protein>